<reference evidence="2" key="1">
    <citation type="journal article" date="2017" name="Mycologia">
        <title>Fusarium algeriense, sp. nov., a novel toxigenic crown rot pathogen of durum wheat from Algeria is nested in the Fusarium burgessii species complex.</title>
        <authorList>
            <person name="Laraba I."/>
            <person name="Keddad A."/>
            <person name="Boureghda H."/>
            <person name="Abdallah N."/>
            <person name="Vaughan M.M."/>
            <person name="Proctor R.H."/>
            <person name="Busman M."/>
            <person name="O'Donnell K."/>
        </authorList>
    </citation>
    <scope>NUCLEOTIDE SEQUENCE</scope>
    <source>
        <strain evidence="2">NRRL 25174</strain>
    </source>
</reference>
<evidence type="ECO:0000313" key="3">
    <source>
        <dbReference type="Proteomes" id="UP000730481"/>
    </source>
</evidence>
<accession>A0A9P5AQ75</accession>
<feature type="compositionally biased region" description="Low complexity" evidence="1">
    <location>
        <begin position="554"/>
        <end position="577"/>
    </location>
</feature>
<evidence type="ECO:0000256" key="1">
    <source>
        <dbReference type="SAM" id="MobiDB-lite"/>
    </source>
</evidence>
<feature type="compositionally biased region" description="Basic and acidic residues" evidence="1">
    <location>
        <begin position="435"/>
        <end position="444"/>
    </location>
</feature>
<feature type="compositionally biased region" description="Basic residues" evidence="1">
    <location>
        <begin position="402"/>
        <end position="413"/>
    </location>
</feature>
<dbReference type="EMBL" id="PVQB02000112">
    <property type="protein sequence ID" value="KAF4342951.1"/>
    <property type="molecule type" value="Genomic_DNA"/>
</dbReference>
<evidence type="ECO:0000313" key="2">
    <source>
        <dbReference type="EMBL" id="KAF4342951.1"/>
    </source>
</evidence>
<comment type="caution">
    <text evidence="2">The sequence shown here is derived from an EMBL/GenBank/DDBJ whole genome shotgun (WGS) entry which is preliminary data.</text>
</comment>
<keyword evidence="3" id="KW-1185">Reference proteome</keyword>
<feature type="region of interest" description="Disordered" evidence="1">
    <location>
        <begin position="393"/>
        <end position="444"/>
    </location>
</feature>
<organism evidence="2 3">
    <name type="scientific">Fusarium beomiforme</name>
    <dbReference type="NCBI Taxonomy" id="44412"/>
    <lineage>
        <taxon>Eukaryota</taxon>
        <taxon>Fungi</taxon>
        <taxon>Dikarya</taxon>
        <taxon>Ascomycota</taxon>
        <taxon>Pezizomycotina</taxon>
        <taxon>Sordariomycetes</taxon>
        <taxon>Hypocreomycetidae</taxon>
        <taxon>Hypocreales</taxon>
        <taxon>Nectriaceae</taxon>
        <taxon>Fusarium</taxon>
        <taxon>Fusarium burgessii species complex</taxon>
    </lineage>
</organism>
<feature type="compositionally biased region" description="Basic and acidic residues" evidence="1">
    <location>
        <begin position="504"/>
        <end position="516"/>
    </location>
</feature>
<dbReference type="OrthoDB" id="4227485at2759"/>
<feature type="compositionally biased region" description="Basic and acidic residues" evidence="1">
    <location>
        <begin position="588"/>
        <end position="610"/>
    </location>
</feature>
<sequence length="680" mass="77039">MHEVAVFPGLWHDIKLGNWAKHLAAHIDEQIVTYWRHIYRVWNDVIFNGVDPSLRQSVDASSARFLQFLAPAWSEKDQEAIRERMKNGTLFCNISNEEDRARLLRNLLAFEGIIPSVLTFHENMRYLTIGAKILEKYIEVKRPTEKAKPELAPLKTPESLLGNLEQDWGKHCPVLNLVECKEGLYQTMQTPLQAQGAFVQLMLAALRSFPFLSSEAPLQDIKGIGMNAFVDDMSRSRLCKMASAMGFWNKKIEKGLKLPNQDVQREIPDIIVFTEGIWRGGLPTISVFRDLRTKSFLPSLALAGKDVKGKEPNAALIQFDFVCAFFGRFDLNVDQSSAGLSIEDLRNPIFDSSAIVPIVSDDSEPMTDAPSLDVTTNVDWAEESVAFTSEALAAATNQPPSARRKGQTPRKQKDHGPLTRKPERAIAKAKPNTKLSKEAKEKAKKMAKEPLRLFGGEAPILPVPVGMDVDELDVPEAHQRISAPTFDGLDTSQQGRPQQPLVEPHIEAPAEARAETPVRPLATSEIEPEVPESHQRISAPNVDGYDMLVNLLGEQPQKQPQKQPQEQPQKQPQEQPQIILQDPDEEAEQRHQQRKKEALELQKQLEEEQQQRPSRLPRAKPYSRLEKDKPSKAMIEIRKHHNDEEPEPNKRQRIDDNELEIPHRPEARPEGINPYEEEEW</sequence>
<reference evidence="2" key="2">
    <citation type="submission" date="2020-02" db="EMBL/GenBank/DDBJ databases">
        <title>Identification and distribution of gene clusters putatively required for synthesis of sphingolipid metabolism inhibitors in phylogenetically diverse species of the filamentous fungus Fusarium.</title>
        <authorList>
            <person name="Kim H.-S."/>
            <person name="Busman M."/>
            <person name="Brown D.W."/>
            <person name="Divon H."/>
            <person name="Uhlig S."/>
            <person name="Proctor R.H."/>
        </authorList>
    </citation>
    <scope>NUCLEOTIDE SEQUENCE</scope>
    <source>
        <strain evidence="2">NRRL 25174</strain>
    </source>
</reference>
<name>A0A9P5AQ75_9HYPO</name>
<dbReference type="InterPro" id="IPR022198">
    <property type="entry name" value="DUF3723"/>
</dbReference>
<dbReference type="AlphaFoldDB" id="A0A9P5AQ75"/>
<feature type="region of interest" description="Disordered" evidence="1">
    <location>
        <begin position="480"/>
        <end position="680"/>
    </location>
</feature>
<proteinExistence type="predicted"/>
<dbReference type="Pfam" id="PF12520">
    <property type="entry name" value="DUF3723"/>
    <property type="match status" value="1"/>
</dbReference>
<protein>
    <submittedName>
        <fullName evidence="2">DUF3723 domain protein</fullName>
    </submittedName>
</protein>
<gene>
    <name evidence="2" type="ORF">FBEOM_3041</name>
</gene>
<dbReference type="Proteomes" id="UP000730481">
    <property type="component" value="Unassembled WGS sequence"/>
</dbReference>
<feature type="compositionally biased region" description="Basic and acidic residues" evidence="1">
    <location>
        <begin position="414"/>
        <end position="426"/>
    </location>
</feature>
<feature type="compositionally biased region" description="Basic and acidic residues" evidence="1">
    <location>
        <begin position="623"/>
        <end position="669"/>
    </location>
</feature>